<gene>
    <name evidence="2" type="ORF">BpJC7_18140</name>
</gene>
<dbReference type="SUPFAM" id="SSF63520">
    <property type="entry name" value="PTS-regulatory domain, PRD"/>
    <property type="match status" value="1"/>
</dbReference>
<accession>A0A5J4JFU1</accession>
<reference evidence="2 3" key="1">
    <citation type="submission" date="2019-09" db="EMBL/GenBank/DDBJ databases">
        <title>Draft genome sequence of Bacillus sp. JC-7.</title>
        <authorList>
            <person name="Tanaka N."/>
            <person name="Shiwa Y."/>
            <person name="Fujita N."/>
            <person name="Tanasupawat S."/>
        </authorList>
    </citation>
    <scope>NUCLEOTIDE SEQUENCE [LARGE SCALE GENOMIC DNA]</scope>
    <source>
        <strain evidence="2 3">JC-7</strain>
    </source>
</reference>
<dbReference type="GO" id="GO:0006355">
    <property type="term" value="P:regulation of DNA-templated transcription"/>
    <property type="evidence" value="ECO:0007669"/>
    <property type="project" value="InterPro"/>
</dbReference>
<dbReference type="InterPro" id="IPR036634">
    <property type="entry name" value="PRD_sf"/>
</dbReference>
<evidence type="ECO:0000313" key="3">
    <source>
        <dbReference type="Proteomes" id="UP000391919"/>
    </source>
</evidence>
<dbReference type="AlphaFoldDB" id="A0A5J4JFU1"/>
<protein>
    <recommendedName>
        <fullName evidence="1">PRD domain-containing protein</fullName>
    </recommendedName>
</protein>
<keyword evidence="3" id="KW-1185">Reference proteome</keyword>
<feature type="domain" description="PRD" evidence="1">
    <location>
        <begin position="1"/>
        <end position="40"/>
    </location>
</feature>
<evidence type="ECO:0000259" key="1">
    <source>
        <dbReference type="PROSITE" id="PS51372"/>
    </source>
</evidence>
<dbReference type="EMBL" id="BKZQ01000021">
    <property type="protein sequence ID" value="GER70511.1"/>
    <property type="molecule type" value="Genomic_DNA"/>
</dbReference>
<dbReference type="Proteomes" id="UP000391919">
    <property type="component" value="Unassembled WGS sequence"/>
</dbReference>
<evidence type="ECO:0000313" key="2">
    <source>
        <dbReference type="EMBL" id="GER70511.1"/>
    </source>
</evidence>
<proteinExistence type="predicted"/>
<sequence length="67" mass="7894">MVAEEIVYEVEKLTGLEFPESEIDYIIIHLLGTKLIHKDNLDHYYKGKGIANCTFFPGIRKMWYPYV</sequence>
<comment type="caution">
    <text evidence="2">The sequence shown here is derived from an EMBL/GenBank/DDBJ whole genome shotgun (WGS) entry which is preliminary data.</text>
</comment>
<dbReference type="InterPro" id="IPR011608">
    <property type="entry name" value="PRD"/>
</dbReference>
<dbReference type="PROSITE" id="PS51372">
    <property type="entry name" value="PRD_2"/>
    <property type="match status" value="1"/>
</dbReference>
<organism evidence="2 3">
    <name type="scientific">Weizmannia acidilactici</name>
    <dbReference type="NCBI Taxonomy" id="2607726"/>
    <lineage>
        <taxon>Bacteria</taxon>
        <taxon>Bacillati</taxon>
        <taxon>Bacillota</taxon>
        <taxon>Bacilli</taxon>
        <taxon>Bacillales</taxon>
        <taxon>Bacillaceae</taxon>
        <taxon>Heyndrickxia</taxon>
    </lineage>
</organism>
<dbReference type="Pfam" id="PF00874">
    <property type="entry name" value="PRD"/>
    <property type="match status" value="1"/>
</dbReference>
<name>A0A5J4JFU1_9BACI</name>